<dbReference type="CDD" id="cd09607">
    <property type="entry name" value="M3B_PepF"/>
    <property type="match status" value="1"/>
</dbReference>
<keyword evidence="4 6" id="KW-0862">Zinc</keyword>
<dbReference type="InterPro" id="IPR013647">
    <property type="entry name" value="OligopepF_N_dom"/>
</dbReference>
<dbReference type="EMBL" id="JQAX01000002">
    <property type="protein sequence ID" value="KRN32297.1"/>
    <property type="molecule type" value="Genomic_DNA"/>
</dbReference>
<keyword evidence="1 6" id="KW-0645">Protease</keyword>
<sequence length="606" mass="68533">MFFMSYSQNWDLDTIYPGGIDSPEFQTKLTTLANQIANFSRAVSNYDLKQDQPDYQELARLTSQAQTIESGLGTVNVFVTALISADYTNPEYRPYDAKIQQLMVTYQAPLDTFSRRLATLSEADFHDLIHLPAFFDIAFHLSTLRKRAQHLLAPANEDLVNQLRLDGLKGWSSHYDTIASTLSLPFTDENGQTSTISAGQALNFLDGYPDAKVRANLLDQYEQMWTKAEPLTADTLNHLAGARLTEQKAHGYQDVLEEPLALNHMSKATLQAMWQVVDHNKEMFKPYFARKAELLGLTGIGWQDQVAPLNQIGDYQPAPQDYDTVANFIVQNFAKFSPKMAAFAQNAFDNHWLEVEDRPGKQPGGWMESVPDKKESRIFLTFTGSVNDAATIAHELGHAFHSDTLKDLPLWRDDYAMNIAETASTFAELLIADANVAATDSDAEKVVLLDAKMTNSVAMFLNIRARFIFEQAFYQERQAGYVPAKRLNELMDQAQQEAFGGILTKRHPHFWSAKLHFFIDDVPFYNFPYTFGYLFSLGIYAWAKKQPNFEAAYIDLLRDTANMSTEDLAKKHLGVDLTQPDFWQAGADLVKADIDQFMDLSTQFIK</sequence>
<dbReference type="InterPro" id="IPR001333">
    <property type="entry name" value="Peptidase_M32_Taq"/>
</dbReference>
<accession>A0A0R2FV49</accession>
<dbReference type="GO" id="GO:0004181">
    <property type="term" value="F:metallocarboxypeptidase activity"/>
    <property type="evidence" value="ECO:0007669"/>
    <property type="project" value="InterPro"/>
</dbReference>
<dbReference type="GO" id="GO:0006508">
    <property type="term" value="P:proteolysis"/>
    <property type="evidence" value="ECO:0007669"/>
    <property type="project" value="UniProtKB-KW"/>
</dbReference>
<dbReference type="GO" id="GO:0004222">
    <property type="term" value="F:metalloendopeptidase activity"/>
    <property type="evidence" value="ECO:0007669"/>
    <property type="project" value="InterPro"/>
</dbReference>
<evidence type="ECO:0000313" key="9">
    <source>
        <dbReference type="EMBL" id="KRN32297.1"/>
    </source>
</evidence>
<name>A0A0R2FV49_9LACO</name>
<organism evidence="9 10">
    <name type="scientific">Weissella halotolerans DSM 20190</name>
    <dbReference type="NCBI Taxonomy" id="1123500"/>
    <lineage>
        <taxon>Bacteria</taxon>
        <taxon>Bacillati</taxon>
        <taxon>Bacillota</taxon>
        <taxon>Bacilli</taxon>
        <taxon>Lactobacillales</taxon>
        <taxon>Lactobacillaceae</taxon>
        <taxon>Weissella</taxon>
    </lineage>
</organism>
<comment type="caution">
    <text evidence="9">The sequence shown here is derived from an EMBL/GenBank/DDBJ whole genome shotgun (WGS) entry which is preliminary data.</text>
</comment>
<keyword evidence="2 6" id="KW-0479">Metal-binding</keyword>
<dbReference type="Pfam" id="PF08439">
    <property type="entry name" value="Peptidase_M3_N"/>
    <property type="match status" value="1"/>
</dbReference>
<keyword evidence="3 6" id="KW-0378">Hydrolase</keyword>
<dbReference type="GO" id="GO:0046872">
    <property type="term" value="F:metal ion binding"/>
    <property type="evidence" value="ECO:0007669"/>
    <property type="project" value="UniProtKB-UniRule"/>
</dbReference>
<evidence type="ECO:0000256" key="5">
    <source>
        <dbReference type="ARBA" id="ARBA00023049"/>
    </source>
</evidence>
<evidence type="ECO:0000256" key="4">
    <source>
        <dbReference type="ARBA" id="ARBA00022833"/>
    </source>
</evidence>
<evidence type="ECO:0000256" key="3">
    <source>
        <dbReference type="ARBA" id="ARBA00022801"/>
    </source>
</evidence>
<evidence type="ECO:0000256" key="6">
    <source>
        <dbReference type="RuleBase" id="RU003435"/>
    </source>
</evidence>
<dbReference type="InterPro" id="IPR011977">
    <property type="entry name" value="Pept_M3B_clade3"/>
</dbReference>
<dbReference type="PANTHER" id="PTHR34217">
    <property type="entry name" value="METAL-DEPENDENT CARBOXYPEPTIDASE"/>
    <property type="match status" value="1"/>
</dbReference>
<feature type="domain" description="Oligopeptidase F N-terminal" evidence="8">
    <location>
        <begin position="117"/>
        <end position="182"/>
    </location>
</feature>
<dbReference type="PATRIC" id="fig|1123500.6.peg.651"/>
<comment type="cofactor">
    <cofactor evidence="6">
        <name>Zn(2+)</name>
        <dbReference type="ChEBI" id="CHEBI:29105"/>
    </cofactor>
    <text evidence="6">Binds 1 zinc ion.</text>
</comment>
<dbReference type="Pfam" id="PF01432">
    <property type="entry name" value="Peptidase_M3"/>
    <property type="match status" value="1"/>
</dbReference>
<feature type="domain" description="Peptidase M3A/M3B catalytic" evidence="7">
    <location>
        <begin position="345"/>
        <end position="585"/>
    </location>
</feature>
<dbReference type="InterPro" id="IPR001567">
    <property type="entry name" value="Pept_M3A_M3B_dom"/>
</dbReference>
<dbReference type="InterPro" id="IPR042088">
    <property type="entry name" value="OligoPept_F_C"/>
</dbReference>
<reference evidence="9 10" key="1">
    <citation type="journal article" date="2015" name="Genome Announc.">
        <title>Expanding the biotechnology potential of lactobacilli through comparative genomics of 213 strains and associated genera.</title>
        <authorList>
            <person name="Sun Z."/>
            <person name="Harris H.M."/>
            <person name="McCann A."/>
            <person name="Guo C."/>
            <person name="Argimon S."/>
            <person name="Zhang W."/>
            <person name="Yang X."/>
            <person name="Jeffery I.B."/>
            <person name="Cooney J.C."/>
            <person name="Kagawa T.F."/>
            <person name="Liu W."/>
            <person name="Song Y."/>
            <person name="Salvetti E."/>
            <person name="Wrobel A."/>
            <person name="Rasinkangas P."/>
            <person name="Parkhill J."/>
            <person name="Rea M.C."/>
            <person name="O'Sullivan O."/>
            <person name="Ritari J."/>
            <person name="Douillard F.P."/>
            <person name="Paul Ross R."/>
            <person name="Yang R."/>
            <person name="Briner A.E."/>
            <person name="Felis G.E."/>
            <person name="de Vos W.M."/>
            <person name="Barrangou R."/>
            <person name="Klaenhammer T.R."/>
            <person name="Caufield P.W."/>
            <person name="Cui Y."/>
            <person name="Zhang H."/>
            <person name="O'Toole P.W."/>
        </authorList>
    </citation>
    <scope>NUCLEOTIDE SEQUENCE [LARGE SCALE GENOMIC DNA]</scope>
    <source>
        <strain evidence="9 10">DSM 20190</strain>
    </source>
</reference>
<evidence type="ECO:0000259" key="7">
    <source>
        <dbReference type="Pfam" id="PF01432"/>
    </source>
</evidence>
<dbReference type="AlphaFoldDB" id="A0A0R2FV49"/>
<gene>
    <name evidence="9" type="ORF">IV68_GL000648</name>
</gene>
<dbReference type="eggNOG" id="COG1164">
    <property type="taxonomic scope" value="Bacteria"/>
</dbReference>
<dbReference type="Gene3D" id="1.10.1370.20">
    <property type="entry name" value="Oligoendopeptidase f, C-terminal domain"/>
    <property type="match status" value="1"/>
</dbReference>
<evidence type="ECO:0000256" key="2">
    <source>
        <dbReference type="ARBA" id="ARBA00022723"/>
    </source>
</evidence>
<evidence type="ECO:0000313" key="10">
    <source>
        <dbReference type="Proteomes" id="UP000051296"/>
    </source>
</evidence>
<dbReference type="Proteomes" id="UP000051296">
    <property type="component" value="Unassembled WGS sequence"/>
</dbReference>
<keyword evidence="5 6" id="KW-0482">Metalloprotease</keyword>
<protein>
    <submittedName>
        <fullName evidence="9">Oligoendopeptidase F</fullName>
    </submittedName>
</protein>
<dbReference type="InterPro" id="IPR034006">
    <property type="entry name" value="M3B_PepF_2"/>
</dbReference>
<dbReference type="Gene3D" id="1.20.140.70">
    <property type="entry name" value="Oligopeptidase f, N-terminal domain"/>
    <property type="match status" value="1"/>
</dbReference>
<dbReference type="PANTHER" id="PTHR34217:SF1">
    <property type="entry name" value="CARBOXYPEPTIDASE 1"/>
    <property type="match status" value="1"/>
</dbReference>
<dbReference type="NCBIfam" id="TIGR02290">
    <property type="entry name" value="M3_fam_3"/>
    <property type="match status" value="1"/>
</dbReference>
<comment type="similarity">
    <text evidence="6">Belongs to the peptidase M3 family.</text>
</comment>
<evidence type="ECO:0000259" key="8">
    <source>
        <dbReference type="Pfam" id="PF08439"/>
    </source>
</evidence>
<dbReference type="STRING" id="1123500.GCA_000420365_00782"/>
<proteinExistence type="inferred from homology"/>
<evidence type="ECO:0000256" key="1">
    <source>
        <dbReference type="ARBA" id="ARBA00022670"/>
    </source>
</evidence>
<keyword evidence="10" id="KW-1185">Reference proteome</keyword>
<dbReference type="SUPFAM" id="SSF55486">
    <property type="entry name" value="Metalloproteases ('zincins'), catalytic domain"/>
    <property type="match status" value="1"/>
</dbReference>
<dbReference type="InParanoid" id="A0A0R2FV49"/>